<evidence type="ECO:0000256" key="7">
    <source>
        <dbReference type="ARBA" id="ARBA00030739"/>
    </source>
</evidence>
<evidence type="ECO:0000256" key="2">
    <source>
        <dbReference type="ARBA" id="ARBA00005560"/>
    </source>
</evidence>
<dbReference type="SUPFAM" id="SSF55945">
    <property type="entry name" value="TATA-box binding protein-like"/>
    <property type="match status" value="2"/>
</dbReference>
<evidence type="ECO:0000256" key="5">
    <source>
        <dbReference type="ARBA" id="ARBA00023163"/>
    </source>
</evidence>
<dbReference type="EMBL" id="UYYG01001159">
    <property type="protein sequence ID" value="VDN57238.1"/>
    <property type="molecule type" value="Genomic_DNA"/>
</dbReference>
<dbReference type="PRINTS" id="PR00686">
    <property type="entry name" value="TIFACTORIID"/>
</dbReference>
<dbReference type="Gene3D" id="3.30.310.10">
    <property type="entry name" value="TATA-Binding Protein"/>
    <property type="match status" value="2"/>
</dbReference>
<dbReference type="CDD" id="cd04516">
    <property type="entry name" value="TBP_eukaryotes"/>
    <property type="match status" value="1"/>
</dbReference>
<keyword evidence="5" id="KW-0804">Transcription</keyword>
<evidence type="ECO:0000256" key="4">
    <source>
        <dbReference type="ARBA" id="ARBA00023125"/>
    </source>
</evidence>
<dbReference type="Proteomes" id="UP000274756">
    <property type="component" value="Unassembled WGS sequence"/>
</dbReference>
<keyword evidence="6" id="KW-0539">Nucleus</keyword>
<dbReference type="Proteomes" id="UP000038040">
    <property type="component" value="Unplaced"/>
</dbReference>
<dbReference type="OrthoDB" id="2127950at2759"/>
<dbReference type="HAMAP" id="MF_00408">
    <property type="entry name" value="TATA_bind_prot_arch"/>
    <property type="match status" value="1"/>
</dbReference>
<evidence type="ECO:0000256" key="10">
    <source>
        <dbReference type="ARBA" id="ARBA00042691"/>
    </source>
</evidence>
<feature type="compositionally biased region" description="Gly residues" evidence="11">
    <location>
        <begin position="27"/>
        <end position="49"/>
    </location>
</feature>
<feature type="region of interest" description="Disordered" evidence="11">
    <location>
        <begin position="1"/>
        <end position="55"/>
    </location>
</feature>
<comment type="similarity">
    <text evidence="2">Belongs to the TBP family.</text>
</comment>
<accession>A0A0N4U7S4</accession>
<evidence type="ECO:0000256" key="3">
    <source>
        <dbReference type="ARBA" id="ARBA00021962"/>
    </source>
</evidence>
<evidence type="ECO:0000256" key="11">
    <source>
        <dbReference type="SAM" id="MobiDB-lite"/>
    </source>
</evidence>
<organism evidence="13 15">
    <name type="scientific">Dracunculus medinensis</name>
    <name type="common">Guinea worm</name>
    <dbReference type="NCBI Taxonomy" id="318479"/>
    <lineage>
        <taxon>Eukaryota</taxon>
        <taxon>Metazoa</taxon>
        <taxon>Ecdysozoa</taxon>
        <taxon>Nematoda</taxon>
        <taxon>Chromadorea</taxon>
        <taxon>Rhabditida</taxon>
        <taxon>Spirurina</taxon>
        <taxon>Dracunculoidea</taxon>
        <taxon>Dracunculidae</taxon>
        <taxon>Dracunculus</taxon>
    </lineage>
</organism>
<dbReference type="PROSITE" id="PS00351">
    <property type="entry name" value="TFIID"/>
    <property type="match status" value="1"/>
</dbReference>
<dbReference type="PANTHER" id="PTHR10126">
    <property type="entry name" value="TATA-BOX BINDING PROTEIN"/>
    <property type="match status" value="1"/>
</dbReference>
<evidence type="ECO:0000313" key="14">
    <source>
        <dbReference type="Proteomes" id="UP000274756"/>
    </source>
</evidence>
<dbReference type="FunFam" id="3.30.310.10:FF:000002">
    <property type="entry name" value="TATA-box-binding protein 2"/>
    <property type="match status" value="1"/>
</dbReference>
<evidence type="ECO:0000256" key="9">
    <source>
        <dbReference type="ARBA" id="ARBA00042653"/>
    </source>
</evidence>
<keyword evidence="14" id="KW-1185">Reference proteome</keyword>
<dbReference type="FunFam" id="3.30.310.10:FF:000001">
    <property type="entry name" value="TATA-box-binding protein 2"/>
    <property type="match status" value="1"/>
</dbReference>
<keyword evidence="4" id="KW-0238">DNA-binding</keyword>
<name>A0A0N4U7S4_DRAME</name>
<sequence length="378" mass="38736">MDPFGSPTQPTSVITALGGQTPSSVQGGPGSSSLLGGGPGSVLGPGSILGGPSSTLGGLGPGSISMLGSTGPTSVLSTGGNSSLIGCVGSNSLLGGAGPSSVLGSGMLGQQGGPGSVLHSHSGPGSILGYSSERGGPSSIVNLGGNPGSIFQDMNPASIEAGNLAVPMTPLAGGDNFQPPSNIPMVATNAPQTPASQLVDIPSPALQNIVSTVNLGVGLDLKRIALHARNAEYNPKRFAAVIMRIREPRTTALIFSSGKMVCTGAKSEESSRLAARKYARIVQKLGFDAKFTEFKVQNMVGSCDVRFPIQLEGLNLTHTQFSTYEPELFPGLIYRMVKPRVVLLIFVSGKVVITGAKYKKDIDDAFNQIYPILKGFKK</sequence>
<evidence type="ECO:0000256" key="6">
    <source>
        <dbReference type="ARBA" id="ARBA00023242"/>
    </source>
</evidence>
<protein>
    <recommendedName>
        <fullName evidence="3">TATA-box-binding protein</fullName>
    </recommendedName>
    <alternativeName>
        <fullName evidence="7">TATA sequence-binding protein</fullName>
    </alternativeName>
    <alternativeName>
        <fullName evidence="9">TATA-binding factor</fullName>
    </alternativeName>
    <alternativeName>
        <fullName evidence="8">TATA-box factor</fullName>
    </alternativeName>
    <alternativeName>
        <fullName evidence="10">Transcription initiation factor TFIID TBP subunit</fullName>
    </alternativeName>
</protein>
<gene>
    <name evidence="12" type="ORF">DME_LOCUS7211</name>
</gene>
<evidence type="ECO:0000313" key="13">
    <source>
        <dbReference type="Proteomes" id="UP000038040"/>
    </source>
</evidence>
<dbReference type="GO" id="GO:0005634">
    <property type="term" value="C:nucleus"/>
    <property type="evidence" value="ECO:0007669"/>
    <property type="project" value="UniProtKB-SubCell"/>
</dbReference>
<dbReference type="STRING" id="318479.A0A0N4U7S4"/>
<dbReference type="InterPro" id="IPR000814">
    <property type="entry name" value="TBP"/>
</dbReference>
<dbReference type="InterPro" id="IPR030491">
    <property type="entry name" value="TBP_CS"/>
</dbReference>
<dbReference type="AlphaFoldDB" id="A0A0N4U7S4"/>
<dbReference type="WBParaSite" id="DME_0000305201-mRNA-1">
    <property type="protein sequence ID" value="DME_0000305201-mRNA-1"/>
    <property type="gene ID" value="DME_0000305201"/>
</dbReference>
<comment type="subcellular location">
    <subcellularLocation>
        <location evidence="1">Nucleus</location>
    </subcellularLocation>
</comment>
<dbReference type="Pfam" id="PF00352">
    <property type="entry name" value="TBP"/>
    <property type="match status" value="2"/>
</dbReference>
<evidence type="ECO:0000313" key="15">
    <source>
        <dbReference type="WBParaSite" id="DME_0000305201-mRNA-1"/>
    </source>
</evidence>
<dbReference type="InterPro" id="IPR012295">
    <property type="entry name" value="TBP_dom_sf"/>
</dbReference>
<dbReference type="GO" id="GO:0001092">
    <property type="term" value="F:TFIIA-class transcription factor complex binding"/>
    <property type="evidence" value="ECO:0007669"/>
    <property type="project" value="UniProtKB-ARBA"/>
</dbReference>
<feature type="compositionally biased region" description="Polar residues" evidence="11">
    <location>
        <begin position="1"/>
        <end position="14"/>
    </location>
</feature>
<dbReference type="InterPro" id="IPR033710">
    <property type="entry name" value="TBP_eukaryotic"/>
</dbReference>
<evidence type="ECO:0000256" key="8">
    <source>
        <dbReference type="ARBA" id="ARBA00033017"/>
    </source>
</evidence>
<evidence type="ECO:0000313" key="12">
    <source>
        <dbReference type="EMBL" id="VDN57238.1"/>
    </source>
</evidence>
<reference evidence="15" key="1">
    <citation type="submission" date="2017-02" db="UniProtKB">
        <authorList>
            <consortium name="WormBaseParasite"/>
        </authorList>
    </citation>
    <scope>IDENTIFICATION</scope>
</reference>
<dbReference type="GO" id="GO:0003677">
    <property type="term" value="F:DNA binding"/>
    <property type="evidence" value="ECO:0007669"/>
    <property type="project" value="UniProtKB-KW"/>
</dbReference>
<evidence type="ECO:0000256" key="1">
    <source>
        <dbReference type="ARBA" id="ARBA00004123"/>
    </source>
</evidence>
<dbReference type="GO" id="GO:0006352">
    <property type="term" value="P:DNA-templated transcription initiation"/>
    <property type="evidence" value="ECO:0007669"/>
    <property type="project" value="InterPro"/>
</dbReference>
<reference evidence="12 14" key="2">
    <citation type="submission" date="2018-11" db="EMBL/GenBank/DDBJ databases">
        <authorList>
            <consortium name="Pathogen Informatics"/>
        </authorList>
    </citation>
    <scope>NUCLEOTIDE SEQUENCE [LARGE SCALE GENOMIC DNA]</scope>
</reference>
<proteinExistence type="inferred from homology"/>